<dbReference type="Proteomes" id="UP000824010">
    <property type="component" value="Chromosome"/>
</dbReference>
<evidence type="ECO:0000313" key="2">
    <source>
        <dbReference type="Proteomes" id="UP000824010"/>
    </source>
</evidence>
<dbReference type="RefSeq" id="WP_217868893.1">
    <property type="nucleotide sequence ID" value="NZ_CP077077.1"/>
</dbReference>
<gene>
    <name evidence="1" type="ORF">KSS90_07810</name>
</gene>
<evidence type="ECO:0000313" key="1">
    <source>
        <dbReference type="EMBL" id="QXH58091.1"/>
    </source>
</evidence>
<protein>
    <submittedName>
        <fullName evidence="1">Uncharacterized protein</fullName>
    </submittedName>
</protein>
<name>A0ABX8NQ49_9PSED</name>
<organism evidence="1 2">
    <name type="scientific">Pseudomonas maumuensis</name>
    <dbReference type="NCBI Taxonomy" id="2842354"/>
    <lineage>
        <taxon>Bacteria</taxon>
        <taxon>Pseudomonadati</taxon>
        <taxon>Pseudomonadota</taxon>
        <taxon>Gammaproteobacteria</taxon>
        <taxon>Pseudomonadales</taxon>
        <taxon>Pseudomonadaceae</taxon>
        <taxon>Pseudomonas</taxon>
    </lineage>
</organism>
<accession>A0ABX8NQ49</accession>
<sequence length="170" mass="18706">MTVVPMAQGQLNIVSTCEAVILDSRHFIANPQQSPQGRWYQHWPQIDCGERLHAQALVELCQNVVSEPGPTLLVYDSLHPAARGATPLLQSLLSQCPGFIETFGICSGRFDPEHAGSLASTLLQPGQRLLYVHDPLQRLSRDPAPQRATLHYLVFSAPASGEQWIPSLPH</sequence>
<proteinExistence type="predicted"/>
<dbReference type="EMBL" id="CP077077">
    <property type="protein sequence ID" value="QXH58091.1"/>
    <property type="molecule type" value="Genomic_DNA"/>
</dbReference>
<keyword evidence="2" id="KW-1185">Reference proteome</keyword>
<reference evidence="1 2" key="1">
    <citation type="journal article" date="2021" name="Microorganisms">
        <title>The Ever-Expanding Pseudomonas Genus: Description of 43 New Species and Partition of the Pseudomonas putida Group.</title>
        <authorList>
            <person name="Girard L."/>
            <person name="Lood C."/>
            <person name="Hofte M."/>
            <person name="Vandamme P."/>
            <person name="Rokni-Zadeh H."/>
            <person name="van Noort V."/>
            <person name="Lavigne R."/>
            <person name="De Mot R."/>
        </authorList>
    </citation>
    <scope>NUCLEOTIDE SEQUENCE [LARGE SCALE GENOMIC DNA]</scope>
    <source>
        <strain evidence="1 2">COW77</strain>
    </source>
</reference>